<dbReference type="SUPFAM" id="SSF48371">
    <property type="entry name" value="ARM repeat"/>
    <property type="match status" value="2"/>
</dbReference>
<gene>
    <name evidence="5" type="ORF">CUNI_LOCUS16113</name>
</gene>
<dbReference type="Pfam" id="PF23099">
    <property type="entry name" value="UTP20_C"/>
    <property type="match status" value="1"/>
</dbReference>
<feature type="domain" description="U3 small nucleolar RNA-associated protein 20 C-terminal" evidence="4">
    <location>
        <begin position="2333"/>
        <end position="2661"/>
    </location>
</feature>
<dbReference type="OrthoDB" id="360653at2759"/>
<sequence>MGKSSRHKTQNVHHFVPFSDRILNVNTDVIHQIRRTDDHDEIENHFINFRKEIQGQVQTFEQLVHHKDEIIVSLKKHLTVPRSLAVAALLDLLVQLARDLQQEFMPHFQDFFNILVRLLKENLQNVEILEQIFQTFACLFRFLWRYLVKDFTTVFSYFSELMLSSQKDYIKVFAAESCAYLLRKVKHQDELLNMLFGSLKTQPELVDGIGLLLFEMMKGVNNHFHTISEKAFPLILQKLGAWNPNMLNETGLPYNLVEKAVVVLIQECANHTTKEYARPLWKIMLKTIDQVCTACTRNQQKDIAGRIDLIQHLYRLLRLMSEWMMFNGGSIVSDAELIADTLCTTLKSLCPAQQLDEQILCTISNLLQTCHDKLSVGKISYLNSAVLNIQFQFSALKCFVKDVLSLPFFEKDVLPGLMARLNSLLTLENGDKKEILSLVVEIVMQKVKLPFTGADVLLLKPYCPDTSKSRSLKENAFSTYITFILACTLNQEKLLSASDLSLLWSAVVCSPHFCAGDLQTMSHLWKGLLIQIEHSVLNQTLQSILIILLQNEPNAMPVDFADILKMVRLRPSSLFSVQMLDFYLSCPQNSVLLTESQLREVYTLLEPNLVSSSNSVRLITSHLLSLFLVVLPDYNDGLTRESIFKIMYEAEKIVPTVHCYREKLVHLRKLEYNCIFKCLPSEFYRKAPLLFLLGNEFWNFKLMWEPLAELISSHAQGLDSDEFWEVMLKQLKNAAQGSEKELEVQAAVSYCDGQATVSSLFCQHTSHVFVDSRQPNFTNFRLQLWKAMKKFPDRCKARSEALCELYLSFLKNEFAAADEDSMLCQNILQSDAGKCDTPSGDSQAETYMDVTMENNDENFDIPVKEVENVSPRRKPTILSLLVHLELLALFKKQKSVFLQSQMQNSFYDLLKHWNSSIQKAAFECILSYKNPHILPYRDNFYRLLDDNTFKTEITLFRVDEESTDIKKTDRDELLPVLMRILYGKFYSKTGTDTSGKSRSNLRKSIVFSFLCGCKPEELIYFLELLFQPFMQFVTVDPVEMVSSALMDVHFEKFIPLKRIKGVLNTVQSVFQKLGHRMVSFLHPLLHILLGLTATISAALTHRQIVLKGAVNLLKTLFHTAVNRITQFFENFENLDYTFQEIEAVFKVVVWPLAWKLTSEGIHHPTPILKLFLFWSQSKRFFPLLGHMKSSSSPVDYTPMASIMSLLKAPKLNPSVETAIMNLIDNLLHIEDGEEQQMQALPHPFAVFKEGERKKACEDILLPHINSLILHLKGSLSKIACGSWKMKQKFNTELKILGRISNLVTQPGECHALCDLLISLFSRGFTLSQDMEENVLLSFTNMIQYISKPEAFYRDVSQLFCSVERRGSRTQLCKLFRVISEKDPVLIKCVTLIEKLNTWDKRKTEEPDYFTRLEAFNEICSMVSSMEMAAVDILLPVVYNCCYFINHVDDMSVRDNSTHCLICIVKCLAQTTTEDCRKTFNIVIEKALLPQIKLGIRHKSEAVRHEFIALLQNLVNSCPDNEMFTRLIHLCDKDTEADFFENIRHIQIHKRSRGLRRLYKHLKDHNFRAEIHMSYFIPLIYVFITDPTYSSHANVQDAAVDVLGAICKQMPWQYYLQFLRFYLHLLPKKIELQKQLVRVIVTLLDAFHFDLRNSTYNITITPAAVIGNDMDSLVEGMEQEDTSKVINEQPPEEEATQTPSNLLEAVTEADESEKSDEVATDNSDIICSPAAATRIHKTIVITLLPQIHRVVTHKAKNEDEHKHVKSKYPEDDEILRVPLALAMIKLLQHLPGGTLENMLPGILLKICVFLRSRSRDVRTSARDTIEKVALSLGARFLPFILRELKATLTRGYQLHVLGYTAYHLLKVLSSHMKPGDLDPSLITVQEVFYSELFGQTADEKEVAAIKAKYFEAQFIKAYDAYQLLAKYISPRNVNQLVRPIKEVLETTHNRHIANKAEAVLLKVAHGLMVNSNIPIETMMVFIKCWTTHHKTSRTENKERSQHRLPESCLLLPEAAPRGGFKPKASKETNTHVLVEFGLQLLQMCLKKSLLLPHEHLHLQLLDPLIPAIQDSLRSSHTKTTANCMRCLSWLLKFPLPSLKENMNKIAPDMFVIVQNYTGAATAKGGNQELITVCFKAVTVLVRVVTYYEVTENQLKILLTYCEEDIYNFSRQSSAFNLIKAILSRKLDIPQLHQVMDRLIEMSVTASSANVRLQSRQVILYYLLNYPMGKSLKKHLYYYIDNLNYELEEGRESAVEMMITIFASFPQAILNNHCHKFFVALAMASFNDTSTKCRKLLMVALGTLIGKIDMKQRKTLFADVVKWMKSDVVDVCTMGSHVCGIFVEVEDGKFKFCLDEVIPLLLLQLNPNKYTEENEDLFKTEQRDTCLVAVLNSLLKIVKDNQFVQQAHLNDQHYEIWGHVCSHLLYPHSQVRLLCSQLLGLIFSSHEPDEIVKQQKKTGDSEESQKPFYMMQDTLQWVKNCSWSFCRQLQTPNLDDVLGTQVVKNILYLARLTEALGSLDILVWITNKVMQEANKEVITNVKVTVRRNCVFRWIAALGMSLKAASVTSLLPYLLPALQREMLTNTQDANMKNLAQEVVDLLKKQVGVPEFTSAFASCHKWRQEKREIKKRTIAAEVVTNPDIAARKKIRHHLKKRVAVKRKSEEKRHTKRIKKNKLSVLNVSVEDD</sequence>
<dbReference type="InterPro" id="IPR052575">
    <property type="entry name" value="SSU_processome_comp_20"/>
</dbReference>
<dbReference type="PANTHER" id="PTHR17695:SF11">
    <property type="entry name" value="SMALL SUBUNIT PROCESSOME COMPONENT 20 HOMOLOG"/>
    <property type="match status" value="1"/>
</dbReference>
<feature type="domain" description="U3 small nucleolar RNA-associated protein 20 N-terminal" evidence="2">
    <location>
        <begin position="880"/>
        <end position="1499"/>
    </location>
</feature>
<feature type="region of interest" description="Disordered" evidence="1">
    <location>
        <begin position="2652"/>
        <end position="2673"/>
    </location>
</feature>
<keyword evidence="6" id="KW-1185">Reference proteome</keyword>
<evidence type="ECO:0000313" key="6">
    <source>
        <dbReference type="Proteomes" id="UP000678393"/>
    </source>
</evidence>
<dbReference type="InterPro" id="IPR046523">
    <property type="entry name" value="UTP20_dom"/>
</dbReference>
<dbReference type="InterPro" id="IPR016024">
    <property type="entry name" value="ARM-type_fold"/>
</dbReference>
<name>A0A8S3ZSI6_9EUPU</name>
<dbReference type="EMBL" id="CAJHNH020004112">
    <property type="protein sequence ID" value="CAG5130555.1"/>
    <property type="molecule type" value="Genomic_DNA"/>
</dbReference>
<dbReference type="InterPro" id="IPR011430">
    <property type="entry name" value="UTP20_N"/>
</dbReference>
<evidence type="ECO:0000259" key="3">
    <source>
        <dbReference type="Pfam" id="PF20416"/>
    </source>
</evidence>
<dbReference type="Gene3D" id="1.25.10.10">
    <property type="entry name" value="Leucine-rich Repeat Variant"/>
    <property type="match status" value="2"/>
</dbReference>
<evidence type="ECO:0000259" key="2">
    <source>
        <dbReference type="Pfam" id="PF07539"/>
    </source>
</evidence>
<evidence type="ECO:0000259" key="4">
    <source>
        <dbReference type="Pfam" id="PF23099"/>
    </source>
</evidence>
<dbReference type="Proteomes" id="UP000678393">
    <property type="component" value="Unassembled WGS sequence"/>
</dbReference>
<dbReference type="InterPro" id="IPR057525">
    <property type="entry name" value="UTP20_C"/>
</dbReference>
<proteinExistence type="predicted"/>
<accession>A0A8S3ZSI6</accession>
<feature type="domain" description="U3 small nucleolar RNA-associated protein 20" evidence="3">
    <location>
        <begin position="1768"/>
        <end position="1981"/>
    </location>
</feature>
<dbReference type="Pfam" id="PF20416">
    <property type="entry name" value="UTP20"/>
    <property type="match status" value="1"/>
</dbReference>
<reference evidence="5" key="1">
    <citation type="submission" date="2021-04" db="EMBL/GenBank/DDBJ databases">
        <authorList>
            <consortium name="Molecular Ecology Group"/>
        </authorList>
    </citation>
    <scope>NUCLEOTIDE SEQUENCE</scope>
</reference>
<dbReference type="PANTHER" id="PTHR17695">
    <property type="entry name" value="SMALL SUBUNIT PROCESSOME COMPONENT 20 HOMOLOG"/>
    <property type="match status" value="1"/>
</dbReference>
<evidence type="ECO:0000256" key="1">
    <source>
        <dbReference type="SAM" id="MobiDB-lite"/>
    </source>
</evidence>
<organism evidence="5 6">
    <name type="scientific">Candidula unifasciata</name>
    <dbReference type="NCBI Taxonomy" id="100452"/>
    <lineage>
        <taxon>Eukaryota</taxon>
        <taxon>Metazoa</taxon>
        <taxon>Spiralia</taxon>
        <taxon>Lophotrochozoa</taxon>
        <taxon>Mollusca</taxon>
        <taxon>Gastropoda</taxon>
        <taxon>Heterobranchia</taxon>
        <taxon>Euthyneura</taxon>
        <taxon>Panpulmonata</taxon>
        <taxon>Eupulmonata</taxon>
        <taxon>Stylommatophora</taxon>
        <taxon>Helicina</taxon>
        <taxon>Helicoidea</taxon>
        <taxon>Geomitridae</taxon>
        <taxon>Candidula</taxon>
    </lineage>
</organism>
<dbReference type="InterPro" id="IPR011989">
    <property type="entry name" value="ARM-like"/>
</dbReference>
<dbReference type="GO" id="GO:0030686">
    <property type="term" value="C:90S preribosome"/>
    <property type="evidence" value="ECO:0007669"/>
    <property type="project" value="TreeGrafter"/>
</dbReference>
<dbReference type="GO" id="GO:0032040">
    <property type="term" value="C:small-subunit processome"/>
    <property type="evidence" value="ECO:0007669"/>
    <property type="project" value="TreeGrafter"/>
</dbReference>
<protein>
    <recommendedName>
        <fullName evidence="7">Small subunit processome component 20 homolog</fullName>
    </recommendedName>
</protein>
<evidence type="ECO:0008006" key="7">
    <source>
        <dbReference type="Google" id="ProtNLM"/>
    </source>
</evidence>
<dbReference type="Pfam" id="PF07539">
    <property type="entry name" value="UTP20_N"/>
    <property type="match status" value="1"/>
</dbReference>
<evidence type="ECO:0000313" key="5">
    <source>
        <dbReference type="EMBL" id="CAG5130555.1"/>
    </source>
</evidence>
<comment type="caution">
    <text evidence="5">The sequence shown here is derived from an EMBL/GenBank/DDBJ whole genome shotgun (WGS) entry which is preliminary data.</text>
</comment>